<comment type="cofactor">
    <cofactor evidence="11">
        <name>heme</name>
        <dbReference type="ChEBI" id="CHEBI:30413"/>
    </cofactor>
</comment>
<organism evidence="13 14">
    <name type="scientific">Phoenix dactylifera</name>
    <name type="common">Date palm</name>
    <dbReference type="NCBI Taxonomy" id="42345"/>
    <lineage>
        <taxon>Eukaryota</taxon>
        <taxon>Viridiplantae</taxon>
        <taxon>Streptophyta</taxon>
        <taxon>Embryophyta</taxon>
        <taxon>Tracheophyta</taxon>
        <taxon>Spermatophyta</taxon>
        <taxon>Magnoliopsida</taxon>
        <taxon>Liliopsida</taxon>
        <taxon>Arecaceae</taxon>
        <taxon>Coryphoideae</taxon>
        <taxon>Phoeniceae</taxon>
        <taxon>Phoenix</taxon>
    </lineage>
</organism>
<dbReference type="SUPFAM" id="SSF48264">
    <property type="entry name" value="Cytochrome P450"/>
    <property type="match status" value="1"/>
</dbReference>
<evidence type="ECO:0000256" key="8">
    <source>
        <dbReference type="ARBA" id="ARBA00023004"/>
    </source>
</evidence>
<dbReference type="PANTHER" id="PTHR24296">
    <property type="entry name" value="CYTOCHROME P450"/>
    <property type="match status" value="1"/>
</dbReference>
<sequence>MASSFSVLTFFLPPSLLLFMFFFSFFLILRVFVARFIWSNGRCFTCHGPEMHPFIGCLIPFYRNRRRLLDWFTELLAASPTQTIVLERLGARRTVVTANADNVEYMLKTNFDNYPKGKPFTDILGDLLGCGIFNADGELWHTQRKLASHEFTTRSLREFVVKTLDAETNERLLPILSSACKDRRTVDMQDLLRRFAFDTVCKVALGTDPGFLDPSLPMSDLAAAFEVASGICARRGAALVSAVWKVKRTLGVGSEGRLRASVRLIHESVMGLIRRRKEEAAAGKGAERSDLLSRLISGGHSDEVIRDMVISFVMAGRDTTSAALTWFFWLISRQPEIEREVVREAADRADRGQGLDRYQELKEMKFLEACLCESMRLYPPVAWDSKHAARDDVLPDGTEVRRGDRVTYFPYGMGRMERLWGKDWMEFEPRRWLEAEGRELARVSAYKFAVFQAGPRVCLGKEMAFVQMKYIAAAVLRHFELRRAGGEQRPPVLVPLLTAHMAGGLKMVVRERRELDSTGRLRGGGCDRLETIVNS</sequence>
<dbReference type="Proteomes" id="UP000228380">
    <property type="component" value="Chromosome 14"/>
</dbReference>
<dbReference type="GO" id="GO:0020037">
    <property type="term" value="F:heme binding"/>
    <property type="evidence" value="ECO:0007669"/>
    <property type="project" value="InterPro"/>
</dbReference>
<dbReference type="InterPro" id="IPR036396">
    <property type="entry name" value="Cyt_P450_sf"/>
</dbReference>
<dbReference type="PRINTS" id="PR00463">
    <property type="entry name" value="EP450I"/>
</dbReference>
<dbReference type="OrthoDB" id="1470350at2759"/>
<dbReference type="KEGG" id="pda:103706541"/>
<proteinExistence type="inferred from homology"/>
<evidence type="ECO:0000256" key="10">
    <source>
        <dbReference type="ARBA" id="ARBA00023136"/>
    </source>
</evidence>
<evidence type="ECO:0000256" key="9">
    <source>
        <dbReference type="ARBA" id="ARBA00023033"/>
    </source>
</evidence>
<dbReference type="GO" id="GO:0004497">
    <property type="term" value="F:monooxygenase activity"/>
    <property type="evidence" value="ECO:0007669"/>
    <property type="project" value="UniProtKB-KW"/>
</dbReference>
<keyword evidence="13" id="KW-1185">Reference proteome</keyword>
<dbReference type="Gene3D" id="1.10.630.10">
    <property type="entry name" value="Cytochrome P450"/>
    <property type="match status" value="1"/>
</dbReference>
<reference evidence="13" key="1">
    <citation type="journal article" date="2019" name="Nat. Commun.">
        <title>Genome-wide association mapping of date palm fruit traits.</title>
        <authorList>
            <person name="Hazzouri K.M."/>
            <person name="Gros-Balthazard M."/>
            <person name="Flowers J.M."/>
            <person name="Copetti D."/>
            <person name="Lemansour A."/>
            <person name="Lebrun M."/>
            <person name="Masmoudi K."/>
            <person name="Ferrand S."/>
            <person name="Dhar M.I."/>
            <person name="Fresquez Z.A."/>
            <person name="Rosas U."/>
            <person name="Zhang J."/>
            <person name="Talag J."/>
            <person name="Lee S."/>
            <person name="Kudrna D."/>
            <person name="Powell R.F."/>
            <person name="Leitch I.J."/>
            <person name="Krueger R.R."/>
            <person name="Wing R.A."/>
            <person name="Amiri K.M.A."/>
            <person name="Purugganan M.D."/>
        </authorList>
    </citation>
    <scope>NUCLEOTIDE SEQUENCE [LARGE SCALE GENOMIC DNA]</scope>
    <source>
        <strain evidence="13">cv. Khalas</strain>
    </source>
</reference>
<evidence type="ECO:0000256" key="2">
    <source>
        <dbReference type="ARBA" id="ARBA00010617"/>
    </source>
</evidence>
<evidence type="ECO:0000256" key="3">
    <source>
        <dbReference type="ARBA" id="ARBA00022617"/>
    </source>
</evidence>
<accession>A0A8B7C012</accession>
<keyword evidence="3 11" id="KW-0349">Heme</keyword>
<evidence type="ECO:0000256" key="1">
    <source>
        <dbReference type="ARBA" id="ARBA00004167"/>
    </source>
</evidence>
<reference evidence="14" key="2">
    <citation type="submission" date="2025-08" db="UniProtKB">
        <authorList>
            <consortium name="RefSeq"/>
        </authorList>
    </citation>
    <scope>IDENTIFICATION</scope>
    <source>
        <tissue evidence="14">Young leaves</tissue>
    </source>
</reference>
<dbReference type="AlphaFoldDB" id="A0A8B7C012"/>
<keyword evidence="10 12" id="KW-0472">Membrane</keyword>
<dbReference type="GO" id="GO:0016705">
    <property type="term" value="F:oxidoreductase activity, acting on paired donors, with incorporation or reduction of molecular oxygen"/>
    <property type="evidence" value="ECO:0007669"/>
    <property type="project" value="InterPro"/>
</dbReference>
<evidence type="ECO:0000313" key="14">
    <source>
        <dbReference type="RefSeq" id="XP_008788895.2"/>
    </source>
</evidence>
<keyword evidence="7" id="KW-0560">Oxidoreductase</keyword>
<dbReference type="GO" id="GO:0016020">
    <property type="term" value="C:membrane"/>
    <property type="evidence" value="ECO:0007669"/>
    <property type="project" value="UniProtKB-SubCell"/>
</dbReference>
<keyword evidence="4 12" id="KW-0812">Transmembrane</keyword>
<dbReference type="GeneID" id="103706541"/>
<dbReference type="InterPro" id="IPR002401">
    <property type="entry name" value="Cyt_P450_E_grp-I"/>
</dbReference>
<gene>
    <name evidence="14" type="primary">LOC103706541</name>
</gene>
<keyword evidence="5 11" id="KW-0479">Metal-binding</keyword>
<dbReference type="PRINTS" id="PR00385">
    <property type="entry name" value="P450"/>
</dbReference>
<feature type="transmembrane region" description="Helical" evidence="12">
    <location>
        <begin position="12"/>
        <end position="33"/>
    </location>
</feature>
<name>A0A8B7C012_PHODC</name>
<dbReference type="InterPro" id="IPR001128">
    <property type="entry name" value="Cyt_P450"/>
</dbReference>
<feature type="binding site" description="axial binding residue" evidence="11">
    <location>
        <position position="458"/>
    </location>
    <ligand>
        <name>heme</name>
        <dbReference type="ChEBI" id="CHEBI:30413"/>
    </ligand>
    <ligandPart>
        <name>Fe</name>
        <dbReference type="ChEBI" id="CHEBI:18248"/>
    </ligandPart>
</feature>
<keyword evidence="9" id="KW-0503">Monooxygenase</keyword>
<comment type="similarity">
    <text evidence="2">Belongs to the cytochrome P450 family.</text>
</comment>
<evidence type="ECO:0000256" key="11">
    <source>
        <dbReference type="PIRSR" id="PIRSR602401-1"/>
    </source>
</evidence>
<keyword evidence="8 11" id="KW-0408">Iron</keyword>
<evidence type="ECO:0000256" key="6">
    <source>
        <dbReference type="ARBA" id="ARBA00022989"/>
    </source>
</evidence>
<dbReference type="CDD" id="cd11064">
    <property type="entry name" value="CYP86A"/>
    <property type="match status" value="1"/>
</dbReference>
<evidence type="ECO:0000256" key="7">
    <source>
        <dbReference type="ARBA" id="ARBA00023002"/>
    </source>
</evidence>
<protein>
    <submittedName>
        <fullName evidence="14">Cytochrome P450 94B3-like</fullName>
    </submittedName>
</protein>
<keyword evidence="6 12" id="KW-1133">Transmembrane helix</keyword>
<dbReference type="GO" id="GO:0005506">
    <property type="term" value="F:iron ion binding"/>
    <property type="evidence" value="ECO:0007669"/>
    <property type="project" value="InterPro"/>
</dbReference>
<evidence type="ECO:0000256" key="12">
    <source>
        <dbReference type="SAM" id="Phobius"/>
    </source>
</evidence>
<evidence type="ECO:0000256" key="5">
    <source>
        <dbReference type="ARBA" id="ARBA00022723"/>
    </source>
</evidence>
<dbReference type="Pfam" id="PF00067">
    <property type="entry name" value="p450"/>
    <property type="match status" value="1"/>
</dbReference>
<evidence type="ECO:0000256" key="4">
    <source>
        <dbReference type="ARBA" id="ARBA00022692"/>
    </source>
</evidence>
<comment type="subcellular location">
    <subcellularLocation>
        <location evidence="1">Membrane</location>
        <topology evidence="1">Single-pass membrane protein</topology>
    </subcellularLocation>
</comment>
<evidence type="ECO:0000313" key="13">
    <source>
        <dbReference type="Proteomes" id="UP000228380"/>
    </source>
</evidence>
<dbReference type="FunFam" id="1.10.630.10:FF:000044">
    <property type="entry name" value="Cytochrome P450"/>
    <property type="match status" value="1"/>
</dbReference>
<dbReference type="RefSeq" id="XP_008788895.2">
    <property type="nucleotide sequence ID" value="XM_008790673.4"/>
</dbReference>